<dbReference type="EMBL" id="MGDD01000093">
    <property type="protein sequence ID" value="OGL47208.1"/>
    <property type="molecule type" value="Genomic_DNA"/>
</dbReference>
<evidence type="ECO:0000313" key="2">
    <source>
        <dbReference type="Proteomes" id="UP000179266"/>
    </source>
</evidence>
<dbReference type="AlphaFoldDB" id="A0A1F7S1N9"/>
<organism evidence="1 2">
    <name type="scientific">Candidatus Schekmanbacteria bacterium RBG_13_48_7</name>
    <dbReference type="NCBI Taxonomy" id="1817878"/>
    <lineage>
        <taxon>Bacteria</taxon>
        <taxon>Candidatus Schekmaniibacteriota</taxon>
    </lineage>
</organism>
<dbReference type="Proteomes" id="UP000179266">
    <property type="component" value="Unassembled WGS sequence"/>
</dbReference>
<comment type="caution">
    <text evidence="1">The sequence shown here is derived from an EMBL/GenBank/DDBJ whole genome shotgun (WGS) entry which is preliminary data.</text>
</comment>
<name>A0A1F7S1N9_9BACT</name>
<reference evidence="1 2" key="1">
    <citation type="journal article" date="2016" name="Nat. Commun.">
        <title>Thousands of microbial genomes shed light on interconnected biogeochemical processes in an aquifer system.</title>
        <authorList>
            <person name="Anantharaman K."/>
            <person name="Brown C.T."/>
            <person name="Hug L.A."/>
            <person name="Sharon I."/>
            <person name="Castelle C.J."/>
            <person name="Probst A.J."/>
            <person name="Thomas B.C."/>
            <person name="Singh A."/>
            <person name="Wilkins M.J."/>
            <person name="Karaoz U."/>
            <person name="Brodie E.L."/>
            <person name="Williams K.H."/>
            <person name="Hubbard S.S."/>
            <person name="Banfield J.F."/>
        </authorList>
    </citation>
    <scope>NUCLEOTIDE SEQUENCE [LARGE SCALE GENOMIC DNA]</scope>
</reference>
<evidence type="ECO:0000313" key="1">
    <source>
        <dbReference type="EMBL" id="OGL47208.1"/>
    </source>
</evidence>
<sequence length="185" mass="21122">MQVKGTALRTTRDFVKTNFPGSYDKWLNSLPPESKKLFLATLDATAWYPYKEGYSIPIGKIMEICYNSDCKTGGDRLGSWSAEIGLKGFYKVFLLIASPQYLLQRASKIFTTFYEPSEIEASITGEKDAILRIIRFENIDEAVEYRIAGWIKRALELANCNNPSYEIKKAMSKGDIATEIYFHWV</sequence>
<protein>
    <submittedName>
        <fullName evidence="1">Uncharacterized protein</fullName>
    </submittedName>
</protein>
<proteinExistence type="predicted"/>
<gene>
    <name evidence="1" type="ORF">A2161_14505</name>
</gene>
<accession>A0A1F7S1N9</accession>